<feature type="compositionally biased region" description="Basic residues" evidence="1">
    <location>
        <begin position="276"/>
        <end position="286"/>
    </location>
</feature>
<evidence type="ECO:0000313" key="3">
    <source>
        <dbReference type="EMBL" id="PNH00859.1"/>
    </source>
</evidence>
<dbReference type="AlphaFoldDB" id="A0A2J7ZKR3"/>
<protein>
    <recommendedName>
        <fullName evidence="2">C2 NT-type domain-containing protein</fullName>
    </recommendedName>
</protein>
<feature type="compositionally biased region" description="Low complexity" evidence="1">
    <location>
        <begin position="198"/>
        <end position="208"/>
    </location>
</feature>
<feature type="compositionally biased region" description="Acidic residues" evidence="1">
    <location>
        <begin position="226"/>
        <end position="239"/>
    </location>
</feature>
<organism evidence="3 4">
    <name type="scientific">Tetrabaena socialis</name>
    <dbReference type="NCBI Taxonomy" id="47790"/>
    <lineage>
        <taxon>Eukaryota</taxon>
        <taxon>Viridiplantae</taxon>
        <taxon>Chlorophyta</taxon>
        <taxon>core chlorophytes</taxon>
        <taxon>Chlorophyceae</taxon>
        <taxon>CS clade</taxon>
        <taxon>Chlamydomonadales</taxon>
        <taxon>Tetrabaenaceae</taxon>
        <taxon>Tetrabaena</taxon>
    </lineage>
</organism>
<gene>
    <name evidence="3" type="ORF">TSOC_013292</name>
</gene>
<dbReference type="EMBL" id="PGGS01001130">
    <property type="protein sequence ID" value="PNH00859.1"/>
    <property type="molecule type" value="Genomic_DNA"/>
</dbReference>
<keyword evidence="4" id="KW-1185">Reference proteome</keyword>
<dbReference type="Pfam" id="PF10358">
    <property type="entry name" value="NT-C2"/>
    <property type="match status" value="1"/>
</dbReference>
<dbReference type="Proteomes" id="UP000236333">
    <property type="component" value="Unassembled WGS sequence"/>
</dbReference>
<feature type="region of interest" description="Disordered" evidence="1">
    <location>
        <begin position="161"/>
        <end position="304"/>
    </location>
</feature>
<evidence type="ECO:0000313" key="4">
    <source>
        <dbReference type="Proteomes" id="UP000236333"/>
    </source>
</evidence>
<comment type="caution">
    <text evidence="3">The sequence shown here is derived from an EMBL/GenBank/DDBJ whole genome shotgun (WGS) entry which is preliminary data.</text>
</comment>
<reference evidence="3 4" key="1">
    <citation type="journal article" date="2017" name="Mol. Biol. Evol.">
        <title>The 4-celled Tetrabaena socialis nuclear genome reveals the essential components for genetic control of cell number at the origin of multicellularity in the volvocine lineage.</title>
        <authorList>
            <person name="Featherston J."/>
            <person name="Arakaki Y."/>
            <person name="Hanschen E.R."/>
            <person name="Ferris P.J."/>
            <person name="Michod R.E."/>
            <person name="Olson B.J.S.C."/>
            <person name="Nozaki H."/>
            <person name="Durand P.M."/>
        </authorList>
    </citation>
    <scope>NUCLEOTIDE SEQUENCE [LARGE SCALE GENOMIC DNA]</scope>
    <source>
        <strain evidence="3 4">NIES-571</strain>
    </source>
</reference>
<sequence>MFGKILRAGKGSHGLKYKIDVQITQLENLPSTIKKCRVVWARSSKMQITDVKDVRGGMASFKQTLTQVTTIFQDKAGKLEVKEYEFKIQVPGKTSSDATITIGKANLDMAKYCSDQNTSQNVMLPLTFKVGAATTGYLKMVVSTVFLGDANEDGLTEVSGITGLTSDHGSVREQDLDGFNDDESKFGKRSKSKREDGSSSGAGTSGRSAKLESSRSGRRKPLPPTAEEDASDMEEDEEPSPPPAKASRKKHAHAPAPPPPPEDEEDEEGANPFAKKVSKPPAKKPPPKVWEDDEDVSPLSSDVS</sequence>
<feature type="non-terminal residue" evidence="3">
    <location>
        <position position="304"/>
    </location>
</feature>
<dbReference type="OrthoDB" id="540141at2759"/>
<name>A0A2J7ZKR3_9CHLO</name>
<evidence type="ECO:0000256" key="1">
    <source>
        <dbReference type="SAM" id="MobiDB-lite"/>
    </source>
</evidence>
<accession>A0A2J7ZKR3</accession>
<dbReference type="InterPro" id="IPR019448">
    <property type="entry name" value="NT-C2"/>
</dbReference>
<feature type="domain" description="C2 NT-type" evidence="2">
    <location>
        <begin position="7"/>
        <end position="146"/>
    </location>
</feature>
<dbReference type="PROSITE" id="PS51840">
    <property type="entry name" value="C2_NT"/>
    <property type="match status" value="1"/>
</dbReference>
<proteinExistence type="predicted"/>
<evidence type="ECO:0000259" key="2">
    <source>
        <dbReference type="PROSITE" id="PS51840"/>
    </source>
</evidence>